<keyword evidence="3" id="KW-1185">Reference proteome</keyword>
<feature type="compositionally biased region" description="Basic and acidic residues" evidence="1">
    <location>
        <begin position="1"/>
        <end position="14"/>
    </location>
</feature>
<name>A0A9W9MFS7_9EURO</name>
<evidence type="ECO:0000313" key="3">
    <source>
        <dbReference type="Proteomes" id="UP001150879"/>
    </source>
</evidence>
<gene>
    <name evidence="2" type="ORF">N7472_005808</name>
</gene>
<organism evidence="2 3">
    <name type="scientific">Penicillium cf. griseofulvum</name>
    <dbReference type="NCBI Taxonomy" id="2972120"/>
    <lineage>
        <taxon>Eukaryota</taxon>
        <taxon>Fungi</taxon>
        <taxon>Dikarya</taxon>
        <taxon>Ascomycota</taxon>
        <taxon>Pezizomycotina</taxon>
        <taxon>Eurotiomycetes</taxon>
        <taxon>Eurotiomycetidae</taxon>
        <taxon>Eurotiales</taxon>
        <taxon>Aspergillaceae</taxon>
        <taxon>Penicillium</taxon>
    </lineage>
</organism>
<proteinExistence type="predicted"/>
<evidence type="ECO:0000256" key="1">
    <source>
        <dbReference type="SAM" id="MobiDB-lite"/>
    </source>
</evidence>
<dbReference type="Proteomes" id="UP001150879">
    <property type="component" value="Unassembled WGS sequence"/>
</dbReference>
<sequence>MEERPINSIHDSHTSTDTGSTAATMSVNLRTSLTSPHNLNIILKDIHKRRGGAIILHLQTSLHILRLGLRLGSEPGRLPSRISATLKIDLCHRGTEPSETAWNPNLAAARARFVHLFWMCAKCHYTLSGDAQRSNWLRTSMRFCMDVTSTLLTAAKSRIMARRVGSGEVGASSAMRILHSARVGPRSFQGLSPGVSYACGFVRRVSLNMWLARWSA</sequence>
<dbReference type="AlphaFoldDB" id="A0A9W9MFS7"/>
<feature type="region of interest" description="Disordered" evidence="1">
    <location>
        <begin position="1"/>
        <end position="22"/>
    </location>
</feature>
<reference evidence="2" key="1">
    <citation type="submission" date="2022-11" db="EMBL/GenBank/DDBJ databases">
        <authorList>
            <person name="Petersen C."/>
        </authorList>
    </citation>
    <scope>NUCLEOTIDE SEQUENCE</scope>
    <source>
        <strain evidence="2">IBT 16849</strain>
    </source>
</reference>
<dbReference type="EMBL" id="JAPQKP010000003">
    <property type="protein sequence ID" value="KAJ5200604.1"/>
    <property type="molecule type" value="Genomic_DNA"/>
</dbReference>
<reference evidence="2" key="2">
    <citation type="journal article" date="2023" name="IMA Fungus">
        <title>Comparative genomic study of the Penicillium genus elucidates a diverse pangenome and 15 lateral gene transfer events.</title>
        <authorList>
            <person name="Petersen C."/>
            <person name="Sorensen T."/>
            <person name="Nielsen M.R."/>
            <person name="Sondergaard T.E."/>
            <person name="Sorensen J.L."/>
            <person name="Fitzpatrick D.A."/>
            <person name="Frisvad J.C."/>
            <person name="Nielsen K.L."/>
        </authorList>
    </citation>
    <scope>NUCLEOTIDE SEQUENCE</scope>
    <source>
        <strain evidence="2">IBT 16849</strain>
    </source>
</reference>
<comment type="caution">
    <text evidence="2">The sequence shown here is derived from an EMBL/GenBank/DDBJ whole genome shotgun (WGS) entry which is preliminary data.</text>
</comment>
<accession>A0A9W9MFS7</accession>
<protein>
    <submittedName>
        <fullName evidence="2">Uncharacterized protein</fullName>
    </submittedName>
</protein>
<evidence type="ECO:0000313" key="2">
    <source>
        <dbReference type="EMBL" id="KAJ5200604.1"/>
    </source>
</evidence>